<name>A0A8J3GYS1_9RHOB</name>
<proteinExistence type="predicted"/>
<evidence type="ECO:0000313" key="2">
    <source>
        <dbReference type="EMBL" id="GHF53393.1"/>
    </source>
</evidence>
<dbReference type="SMART" id="SM00460">
    <property type="entry name" value="TGc"/>
    <property type="match status" value="1"/>
</dbReference>
<gene>
    <name evidence="2" type="ORF">GCM10017056_26240</name>
</gene>
<dbReference type="RefSeq" id="WP_189680545.1">
    <property type="nucleotide sequence ID" value="NZ_BNCJ01000006.1"/>
</dbReference>
<reference evidence="2" key="2">
    <citation type="submission" date="2020-09" db="EMBL/GenBank/DDBJ databases">
        <authorList>
            <person name="Sun Q."/>
            <person name="Kim S."/>
        </authorList>
    </citation>
    <scope>NUCLEOTIDE SEQUENCE</scope>
    <source>
        <strain evidence="2">KCTC 42650</strain>
    </source>
</reference>
<reference evidence="2" key="1">
    <citation type="journal article" date="2014" name="Int. J. Syst. Evol. Microbiol.">
        <title>Complete genome sequence of Corynebacterium casei LMG S-19264T (=DSM 44701T), isolated from a smear-ripened cheese.</title>
        <authorList>
            <consortium name="US DOE Joint Genome Institute (JGI-PGF)"/>
            <person name="Walter F."/>
            <person name="Albersmeier A."/>
            <person name="Kalinowski J."/>
            <person name="Ruckert C."/>
        </authorList>
    </citation>
    <scope>NUCLEOTIDE SEQUENCE</scope>
    <source>
        <strain evidence="2">KCTC 42650</strain>
    </source>
</reference>
<dbReference type="SUPFAM" id="SSF54001">
    <property type="entry name" value="Cysteine proteinases"/>
    <property type="match status" value="1"/>
</dbReference>
<dbReference type="InterPro" id="IPR002931">
    <property type="entry name" value="Transglutaminase-like"/>
</dbReference>
<dbReference type="InterPro" id="IPR038765">
    <property type="entry name" value="Papain-like_cys_pep_sf"/>
</dbReference>
<dbReference type="PANTHER" id="PTHR33490:SF7">
    <property type="entry name" value="BLR2979 PROTEIN"/>
    <property type="match status" value="1"/>
</dbReference>
<protein>
    <submittedName>
        <fullName evidence="2">Transglutaminase</fullName>
    </submittedName>
</protein>
<comment type="caution">
    <text evidence="2">The sequence shown here is derived from an EMBL/GenBank/DDBJ whole genome shotgun (WGS) entry which is preliminary data.</text>
</comment>
<keyword evidence="3" id="KW-1185">Reference proteome</keyword>
<dbReference type="Proteomes" id="UP000626220">
    <property type="component" value="Unassembled WGS sequence"/>
</dbReference>
<dbReference type="Gene3D" id="3.10.620.30">
    <property type="match status" value="1"/>
</dbReference>
<dbReference type="Pfam" id="PF01841">
    <property type="entry name" value="Transglut_core"/>
    <property type="match status" value="1"/>
</dbReference>
<dbReference type="InterPro" id="IPR013589">
    <property type="entry name" value="Bac_transglu_N"/>
</dbReference>
<feature type="domain" description="Transglutaminase-like" evidence="1">
    <location>
        <begin position="176"/>
        <end position="247"/>
    </location>
</feature>
<dbReference type="EMBL" id="BNCJ01000006">
    <property type="protein sequence ID" value="GHF53393.1"/>
    <property type="molecule type" value="Genomic_DNA"/>
</dbReference>
<dbReference type="PANTHER" id="PTHR33490">
    <property type="entry name" value="BLR5614 PROTEIN-RELATED"/>
    <property type="match status" value="1"/>
</dbReference>
<sequence>MRYRLTMSIRYAFDRPSGDGRQLLRICPARLPGVQQVTSCEVTVTPRPAERRSFTDFFGTEVIELAFPSGLSEVRFDLAAEVRREMRQAGFDQSAPLAALPAEIASVRDLDAQSPHHFLAPSPRVPVVPEISSFAAAAVAGAASVREAVQRLGEALHEAMTFDAKATSVDTPIAEAFAGRQGVCQDMSQIMIAGLRSLGIPAAYVAGFLRTEPPPGQPRLAGADAMHAWVRAWTGGLAGWVEYDPTNACFVDSDHVTVGYGRDYSDIAPVTGMLRFFGAQSGSHSVDIIEI</sequence>
<organism evidence="2 3">
    <name type="scientific">Seohaeicola zhoushanensis</name>
    <dbReference type="NCBI Taxonomy" id="1569283"/>
    <lineage>
        <taxon>Bacteria</taxon>
        <taxon>Pseudomonadati</taxon>
        <taxon>Pseudomonadota</taxon>
        <taxon>Alphaproteobacteria</taxon>
        <taxon>Rhodobacterales</taxon>
        <taxon>Roseobacteraceae</taxon>
        <taxon>Seohaeicola</taxon>
    </lineage>
</organism>
<evidence type="ECO:0000259" key="1">
    <source>
        <dbReference type="SMART" id="SM00460"/>
    </source>
</evidence>
<accession>A0A8J3GYS1</accession>
<dbReference type="Pfam" id="PF08379">
    <property type="entry name" value="Bact_transglu_N"/>
    <property type="match status" value="1"/>
</dbReference>
<evidence type="ECO:0000313" key="3">
    <source>
        <dbReference type="Proteomes" id="UP000626220"/>
    </source>
</evidence>
<dbReference type="AlphaFoldDB" id="A0A8J3GYS1"/>